<sequence length="326" mass="35343">MSENKSKPSSSKLDRSEASRLAVPRRRVKVHRSHSENIGRWQQRHLAAQRQAKSGDDIPVAESGVAPVDHLPESNESTEPGERDSGISLGLAGQTEVPLPSSEAQGTPSSCSVPFSGHFQPWEKYVGEQSENSSNISATRIPVAVEASSVNTRQGLLPPSYYPVSNSLPLRTGFSVESDVFSSSSPARDRLGGAMTLDRRGIGRYWWNGYEKQDRTSGRHNLMRARSFSMGRGDRSVGGADLALSDTGDLTDRPSGACHLRVTSDPTQLEQNLTNCRIIPINIESNPMPKLLYEGPQSRYGPSAHSAAPTGGRYPFTHTAGKSGYI</sequence>
<evidence type="ECO:0000313" key="3">
    <source>
        <dbReference type="Proteomes" id="UP001208570"/>
    </source>
</evidence>
<protein>
    <submittedName>
        <fullName evidence="2">Uncharacterized protein</fullName>
    </submittedName>
</protein>
<feature type="compositionally biased region" description="Basic and acidic residues" evidence="1">
    <location>
        <begin position="1"/>
        <end position="18"/>
    </location>
</feature>
<evidence type="ECO:0000256" key="1">
    <source>
        <dbReference type="SAM" id="MobiDB-lite"/>
    </source>
</evidence>
<keyword evidence="3" id="KW-1185">Reference proteome</keyword>
<feature type="region of interest" description="Disordered" evidence="1">
    <location>
        <begin position="302"/>
        <end position="326"/>
    </location>
</feature>
<feature type="compositionally biased region" description="Polar residues" evidence="1">
    <location>
        <begin position="102"/>
        <end position="111"/>
    </location>
</feature>
<name>A0AAD9K5X8_9ANNE</name>
<dbReference type="Proteomes" id="UP001208570">
    <property type="component" value="Unassembled WGS sequence"/>
</dbReference>
<dbReference type="EMBL" id="JAODUP010000051">
    <property type="protein sequence ID" value="KAK2165389.1"/>
    <property type="molecule type" value="Genomic_DNA"/>
</dbReference>
<reference evidence="2" key="1">
    <citation type="journal article" date="2023" name="Mol. Biol. Evol.">
        <title>Third-Generation Sequencing Reveals the Adaptive Role of the Epigenome in Three Deep-Sea Polychaetes.</title>
        <authorList>
            <person name="Perez M."/>
            <person name="Aroh O."/>
            <person name="Sun Y."/>
            <person name="Lan Y."/>
            <person name="Juniper S.K."/>
            <person name="Young C.R."/>
            <person name="Angers B."/>
            <person name="Qian P.Y."/>
        </authorList>
    </citation>
    <scope>NUCLEOTIDE SEQUENCE</scope>
    <source>
        <strain evidence="2">P08H-3</strain>
    </source>
</reference>
<organism evidence="2 3">
    <name type="scientific">Paralvinella palmiformis</name>
    <dbReference type="NCBI Taxonomy" id="53620"/>
    <lineage>
        <taxon>Eukaryota</taxon>
        <taxon>Metazoa</taxon>
        <taxon>Spiralia</taxon>
        <taxon>Lophotrochozoa</taxon>
        <taxon>Annelida</taxon>
        <taxon>Polychaeta</taxon>
        <taxon>Sedentaria</taxon>
        <taxon>Canalipalpata</taxon>
        <taxon>Terebellida</taxon>
        <taxon>Terebelliformia</taxon>
        <taxon>Alvinellidae</taxon>
        <taxon>Paralvinella</taxon>
    </lineage>
</organism>
<feature type="compositionally biased region" description="Basic residues" evidence="1">
    <location>
        <begin position="23"/>
        <end position="32"/>
    </location>
</feature>
<gene>
    <name evidence="2" type="ORF">LSH36_51g06006</name>
</gene>
<proteinExistence type="predicted"/>
<accession>A0AAD9K5X8</accession>
<dbReference type="AlphaFoldDB" id="A0AAD9K5X8"/>
<feature type="region of interest" description="Disordered" evidence="1">
    <location>
        <begin position="1"/>
        <end position="111"/>
    </location>
</feature>
<evidence type="ECO:0000313" key="2">
    <source>
        <dbReference type="EMBL" id="KAK2165389.1"/>
    </source>
</evidence>
<comment type="caution">
    <text evidence="2">The sequence shown here is derived from an EMBL/GenBank/DDBJ whole genome shotgun (WGS) entry which is preliminary data.</text>
</comment>